<organism evidence="2 3">
    <name type="scientific">Neocallimastix californiae</name>
    <dbReference type="NCBI Taxonomy" id="1754190"/>
    <lineage>
        <taxon>Eukaryota</taxon>
        <taxon>Fungi</taxon>
        <taxon>Fungi incertae sedis</taxon>
        <taxon>Chytridiomycota</taxon>
        <taxon>Chytridiomycota incertae sedis</taxon>
        <taxon>Neocallimastigomycetes</taxon>
        <taxon>Neocallimastigales</taxon>
        <taxon>Neocallimastigaceae</taxon>
        <taxon>Neocallimastix</taxon>
    </lineage>
</organism>
<dbReference type="OrthoDB" id="10588735at2759"/>
<proteinExistence type="predicted"/>
<protein>
    <submittedName>
        <fullName evidence="2">Uncharacterized protein</fullName>
    </submittedName>
</protein>
<sequence length="204" mass="24416">MRDNPNENLIACELKLLQKSYYIINKEIKDDLENCIHFLNSINESENETNIQNITVIFPSLKKLYQEVKGLNRLIKINEDLYNSDKNDSQQIIDNKIECINKLQEELTDTKNTLMETEEKCNKLINEKQKVLKELENTTSQVEILEENINKKKEDLKEFLSEHNTLVNLYNTVVEEEKKKYKMLEQDYNFLRNIQMEYQVRIFK</sequence>
<evidence type="ECO:0000313" key="3">
    <source>
        <dbReference type="Proteomes" id="UP000193920"/>
    </source>
</evidence>
<keyword evidence="1" id="KW-0175">Coiled coil</keyword>
<evidence type="ECO:0000313" key="2">
    <source>
        <dbReference type="EMBL" id="ORY80070.1"/>
    </source>
</evidence>
<dbReference type="STRING" id="1754190.A0A1Y2F835"/>
<dbReference type="EMBL" id="MCOG01000013">
    <property type="protein sequence ID" value="ORY80070.1"/>
    <property type="molecule type" value="Genomic_DNA"/>
</dbReference>
<dbReference type="AlphaFoldDB" id="A0A1Y2F835"/>
<name>A0A1Y2F835_9FUNG</name>
<reference evidence="2 3" key="1">
    <citation type="submission" date="2016-08" db="EMBL/GenBank/DDBJ databases">
        <title>A Parts List for Fungal Cellulosomes Revealed by Comparative Genomics.</title>
        <authorList>
            <consortium name="DOE Joint Genome Institute"/>
            <person name="Haitjema C.H."/>
            <person name="Gilmore S.P."/>
            <person name="Henske J.K."/>
            <person name="Solomon K.V."/>
            <person name="De Groot R."/>
            <person name="Kuo A."/>
            <person name="Mondo S.J."/>
            <person name="Salamov A.A."/>
            <person name="Labutti K."/>
            <person name="Zhao Z."/>
            <person name="Chiniquy J."/>
            <person name="Barry K."/>
            <person name="Brewer H.M."/>
            <person name="Purvine S.O."/>
            <person name="Wright A.T."/>
            <person name="Boxma B."/>
            <person name="Van Alen T."/>
            <person name="Hackstein J.H."/>
            <person name="Baker S.E."/>
            <person name="Grigoriev I.V."/>
            <person name="O'Malley M.A."/>
        </authorList>
    </citation>
    <scope>NUCLEOTIDE SEQUENCE [LARGE SCALE GENOMIC DNA]</scope>
    <source>
        <strain evidence="2 3">G1</strain>
    </source>
</reference>
<keyword evidence="3" id="KW-1185">Reference proteome</keyword>
<accession>A0A1Y2F835</accession>
<feature type="coiled-coil region" evidence="1">
    <location>
        <begin position="93"/>
        <end position="194"/>
    </location>
</feature>
<dbReference type="Proteomes" id="UP000193920">
    <property type="component" value="Unassembled WGS sequence"/>
</dbReference>
<comment type="caution">
    <text evidence="2">The sequence shown here is derived from an EMBL/GenBank/DDBJ whole genome shotgun (WGS) entry which is preliminary data.</text>
</comment>
<gene>
    <name evidence="2" type="ORF">LY90DRAFT_500451</name>
</gene>
<evidence type="ECO:0000256" key="1">
    <source>
        <dbReference type="SAM" id="Coils"/>
    </source>
</evidence>